<evidence type="ECO:0000256" key="4">
    <source>
        <dbReference type="SAM" id="MobiDB-lite"/>
    </source>
</evidence>
<dbReference type="PANTHER" id="PTHR11064">
    <property type="entry name" value="CCAAT-BINDING TRANSCRIPTION FACTOR-RELATED"/>
    <property type="match status" value="1"/>
</dbReference>
<comment type="caution">
    <text evidence="6">The sequence shown here is derived from an EMBL/GenBank/DDBJ whole genome shotgun (WGS) entry which is preliminary data.</text>
</comment>
<dbReference type="GO" id="GO:0016602">
    <property type="term" value="C:CCAAT-binding factor complex"/>
    <property type="evidence" value="ECO:0007669"/>
    <property type="project" value="InterPro"/>
</dbReference>
<organism evidence="6 7">
    <name type="scientific">Colocasia esculenta</name>
    <name type="common">Wild taro</name>
    <name type="synonym">Arum esculentum</name>
    <dbReference type="NCBI Taxonomy" id="4460"/>
    <lineage>
        <taxon>Eukaryota</taxon>
        <taxon>Viridiplantae</taxon>
        <taxon>Streptophyta</taxon>
        <taxon>Embryophyta</taxon>
        <taxon>Tracheophyta</taxon>
        <taxon>Spermatophyta</taxon>
        <taxon>Magnoliopsida</taxon>
        <taxon>Liliopsida</taxon>
        <taxon>Araceae</taxon>
        <taxon>Aroideae</taxon>
        <taxon>Colocasieae</taxon>
        <taxon>Colocasia</taxon>
    </lineage>
</organism>
<dbReference type="PANTHER" id="PTHR11064:SF115">
    <property type="entry name" value="NUCLEAR TRANSCRIPTION FACTOR Y SUBUNIT B-9"/>
    <property type="match status" value="1"/>
</dbReference>
<dbReference type="SUPFAM" id="SSF47113">
    <property type="entry name" value="Histone-fold"/>
    <property type="match status" value="1"/>
</dbReference>
<dbReference type="Pfam" id="PF00808">
    <property type="entry name" value="CBFD_NFYB_HMF"/>
    <property type="match status" value="1"/>
</dbReference>
<dbReference type="AlphaFoldDB" id="A0A843WGK9"/>
<gene>
    <name evidence="6" type="ORF">Taro_041725</name>
</gene>
<accession>A0A843WGK9</accession>
<dbReference type="InterPro" id="IPR003958">
    <property type="entry name" value="CBFA_NFYB_domain"/>
</dbReference>
<dbReference type="GO" id="GO:0000978">
    <property type="term" value="F:RNA polymerase II cis-regulatory region sequence-specific DNA binding"/>
    <property type="evidence" value="ECO:0007669"/>
    <property type="project" value="TreeGrafter"/>
</dbReference>
<dbReference type="InterPro" id="IPR009072">
    <property type="entry name" value="Histone-fold"/>
</dbReference>
<comment type="similarity">
    <text evidence="1">Belongs to the NFYB/HAP3 subunit family.</text>
</comment>
<evidence type="ECO:0000256" key="3">
    <source>
        <dbReference type="ARBA" id="ARBA00023163"/>
    </source>
</evidence>
<dbReference type="EMBL" id="NMUH01004225">
    <property type="protein sequence ID" value="MQM08859.1"/>
    <property type="molecule type" value="Genomic_DNA"/>
</dbReference>
<reference evidence="6" key="1">
    <citation type="submission" date="2017-07" db="EMBL/GenBank/DDBJ databases">
        <title>Taro Niue Genome Assembly and Annotation.</title>
        <authorList>
            <person name="Atibalentja N."/>
            <person name="Keating K."/>
            <person name="Fields C.J."/>
        </authorList>
    </citation>
    <scope>NUCLEOTIDE SEQUENCE</scope>
    <source>
        <strain evidence="6">Niue_2</strain>
        <tissue evidence="6">Leaf</tissue>
    </source>
</reference>
<protein>
    <recommendedName>
        <fullName evidence="5">Transcription factor CBF/NF-Y/archaeal histone domain-containing protein</fullName>
    </recommendedName>
</protein>
<keyword evidence="3" id="KW-0804">Transcription</keyword>
<dbReference type="Gene3D" id="1.10.20.10">
    <property type="entry name" value="Histone, subunit A"/>
    <property type="match status" value="1"/>
</dbReference>
<feature type="compositionally biased region" description="Low complexity" evidence="4">
    <location>
        <begin position="219"/>
        <end position="228"/>
    </location>
</feature>
<feature type="compositionally biased region" description="Low complexity" evidence="4">
    <location>
        <begin position="11"/>
        <end position="24"/>
    </location>
</feature>
<proteinExistence type="inferred from homology"/>
<evidence type="ECO:0000256" key="1">
    <source>
        <dbReference type="ARBA" id="ARBA00009053"/>
    </source>
</evidence>
<evidence type="ECO:0000256" key="2">
    <source>
        <dbReference type="ARBA" id="ARBA00023015"/>
    </source>
</evidence>
<evidence type="ECO:0000313" key="6">
    <source>
        <dbReference type="EMBL" id="MQM08859.1"/>
    </source>
</evidence>
<feature type="region of interest" description="Disordered" evidence="4">
    <location>
        <begin position="201"/>
        <end position="228"/>
    </location>
</feature>
<dbReference type="InterPro" id="IPR027113">
    <property type="entry name" value="Transc_fact_NFYB/HAP3"/>
</dbReference>
<keyword evidence="7" id="KW-1185">Reference proteome</keyword>
<feature type="compositionally biased region" description="Pro residues" evidence="4">
    <location>
        <begin position="209"/>
        <end position="218"/>
    </location>
</feature>
<dbReference type="CDD" id="cd22907">
    <property type="entry name" value="HFD_NFYB"/>
    <property type="match status" value="1"/>
</dbReference>
<sequence length="228" mass="24631">MILLSAETEDNPNGNSNNGDGVPPAAREARSDHDRLVPIASVVRIMRKALPSHALITDEAKEAVQRFLYDFMVRLTAVANESCHQEQRKTVTAEDLLRALGKLGLREYVDYLSLYLNRYRLHEGEHRHARRDHLLSQVVGTAGATFSAWPFPAPPGAEMGAPVVSYSARFFPDEGGSSSGAAAAIPGATDGAAAMMMLEQEGNAAASPAGPPQWPPQPFGFDPFARHN</sequence>
<dbReference type="Proteomes" id="UP000652761">
    <property type="component" value="Unassembled WGS sequence"/>
</dbReference>
<dbReference type="GO" id="GO:0001228">
    <property type="term" value="F:DNA-binding transcription activator activity, RNA polymerase II-specific"/>
    <property type="evidence" value="ECO:0007669"/>
    <property type="project" value="InterPro"/>
</dbReference>
<evidence type="ECO:0000313" key="7">
    <source>
        <dbReference type="Proteomes" id="UP000652761"/>
    </source>
</evidence>
<dbReference type="GO" id="GO:0046982">
    <property type="term" value="F:protein heterodimerization activity"/>
    <property type="evidence" value="ECO:0007669"/>
    <property type="project" value="InterPro"/>
</dbReference>
<dbReference type="OrthoDB" id="386949at2759"/>
<feature type="domain" description="Transcription factor CBF/NF-Y/archaeal histone" evidence="5">
    <location>
        <begin position="37"/>
        <end position="100"/>
    </location>
</feature>
<evidence type="ECO:0000259" key="5">
    <source>
        <dbReference type="Pfam" id="PF00808"/>
    </source>
</evidence>
<name>A0A843WGK9_COLES</name>
<keyword evidence="2" id="KW-0805">Transcription regulation</keyword>
<feature type="region of interest" description="Disordered" evidence="4">
    <location>
        <begin position="1"/>
        <end position="31"/>
    </location>
</feature>